<comment type="caution">
    <text evidence="13">The sequence shown here is derived from an EMBL/GenBank/DDBJ whole genome shotgun (WGS) entry which is preliminary data.</text>
</comment>
<dbReference type="InterPro" id="IPR001245">
    <property type="entry name" value="Ser-Thr/Tyr_kinase_cat_dom"/>
</dbReference>
<dbReference type="PROSITE" id="PS00108">
    <property type="entry name" value="PROTEIN_KINASE_ST"/>
    <property type="match status" value="1"/>
</dbReference>
<evidence type="ECO:0000256" key="6">
    <source>
        <dbReference type="ARBA" id="ARBA00022777"/>
    </source>
</evidence>
<keyword evidence="6" id="KW-0418">Kinase</keyword>
<keyword evidence="3" id="KW-0808">Transferase</keyword>
<dbReference type="InterPro" id="IPR021820">
    <property type="entry name" value="S-locus_recpt_kinase_C"/>
</dbReference>
<evidence type="ECO:0000259" key="12">
    <source>
        <dbReference type="PROSITE" id="PS50011"/>
    </source>
</evidence>
<evidence type="ECO:0000256" key="4">
    <source>
        <dbReference type="ARBA" id="ARBA00022729"/>
    </source>
</evidence>
<dbReference type="GO" id="GO:0005886">
    <property type="term" value="C:plasma membrane"/>
    <property type="evidence" value="ECO:0007669"/>
    <property type="project" value="TreeGrafter"/>
</dbReference>
<dbReference type="Gene3D" id="1.10.510.10">
    <property type="entry name" value="Transferase(Phosphotransferase) domain 1"/>
    <property type="match status" value="1"/>
</dbReference>
<dbReference type="Proteomes" id="UP001054252">
    <property type="component" value="Unassembled WGS sequence"/>
</dbReference>
<keyword evidence="9" id="KW-0325">Glycoprotein</keyword>
<name>A0AAV5K738_9ROSI</name>
<protein>
    <recommendedName>
        <fullName evidence="1">non-specific serine/threonine protein kinase</fullName>
        <ecNumber evidence="1">2.7.11.1</ecNumber>
    </recommendedName>
</protein>
<dbReference type="EMBL" id="BPVZ01000052">
    <property type="protein sequence ID" value="GKV19196.1"/>
    <property type="molecule type" value="Genomic_DNA"/>
</dbReference>
<dbReference type="Pfam" id="PF11883">
    <property type="entry name" value="DUF3403"/>
    <property type="match status" value="1"/>
</dbReference>
<evidence type="ECO:0000256" key="11">
    <source>
        <dbReference type="ARBA" id="ARBA00048679"/>
    </source>
</evidence>
<dbReference type="FunFam" id="1.10.510.10:FF:000060">
    <property type="entry name" value="G-type lectin S-receptor-like serine/threonine-protein kinase"/>
    <property type="match status" value="1"/>
</dbReference>
<dbReference type="InterPro" id="IPR000719">
    <property type="entry name" value="Prot_kinase_dom"/>
</dbReference>
<keyword evidence="7" id="KW-0067">ATP-binding</keyword>
<dbReference type="SMART" id="SM00220">
    <property type="entry name" value="S_TKc"/>
    <property type="match status" value="1"/>
</dbReference>
<keyword evidence="4" id="KW-0732">Signal</keyword>
<evidence type="ECO:0000256" key="7">
    <source>
        <dbReference type="ARBA" id="ARBA00022840"/>
    </source>
</evidence>
<accession>A0AAV5K738</accession>
<sequence>MLIAKLQHRNLVRMIGCCIEKEEKMLLYEYLPNKSLDSFIFDEAKKSLLDWRKRFEIICGIARGILYLHQDSRLRIIHRDLKASNVLLDAAMNPKISDFGLAKMFGGDQIEGKTRRVVGTYGYMSPEYAMKGLFSIKSDVYSFGVLLLEIISGIKNSSHCPDDATSSLIEHVWELWKEDKALEIVDSSLGENSTYPVDEVLRCIQIGLLCVQECAADRPSMSAVVFMLGNAEAILPSPNQPAFVVKKKPNGEDMWNSEKTASANDVTITMIQGR</sequence>
<dbReference type="PANTHER" id="PTHR27002">
    <property type="entry name" value="RECEPTOR-LIKE SERINE/THREONINE-PROTEIN KINASE SD1-8"/>
    <property type="match status" value="1"/>
</dbReference>
<dbReference type="PANTHER" id="PTHR27002:SF1095">
    <property type="entry name" value="G-TYPE LECTIN S-RECEPTOR-LIKE SERINE_THREONINE-PROTEIN KINASE RKS1"/>
    <property type="match status" value="1"/>
</dbReference>
<evidence type="ECO:0000313" key="14">
    <source>
        <dbReference type="Proteomes" id="UP001054252"/>
    </source>
</evidence>
<evidence type="ECO:0000256" key="8">
    <source>
        <dbReference type="ARBA" id="ARBA00023157"/>
    </source>
</evidence>
<dbReference type="PROSITE" id="PS50011">
    <property type="entry name" value="PROTEIN_KINASE_DOM"/>
    <property type="match status" value="1"/>
</dbReference>
<dbReference type="EC" id="2.7.11.1" evidence="1"/>
<evidence type="ECO:0000256" key="10">
    <source>
        <dbReference type="ARBA" id="ARBA00047899"/>
    </source>
</evidence>
<evidence type="ECO:0000256" key="1">
    <source>
        <dbReference type="ARBA" id="ARBA00012513"/>
    </source>
</evidence>
<proteinExistence type="predicted"/>
<keyword evidence="2" id="KW-0723">Serine/threonine-protein kinase</keyword>
<evidence type="ECO:0000313" key="13">
    <source>
        <dbReference type="EMBL" id="GKV19196.1"/>
    </source>
</evidence>
<dbReference type="AlphaFoldDB" id="A0AAV5K738"/>
<evidence type="ECO:0000256" key="2">
    <source>
        <dbReference type="ARBA" id="ARBA00022527"/>
    </source>
</evidence>
<reference evidence="13 14" key="1">
    <citation type="journal article" date="2021" name="Commun. Biol.">
        <title>The genome of Shorea leprosula (Dipterocarpaceae) highlights the ecological relevance of drought in aseasonal tropical rainforests.</title>
        <authorList>
            <person name="Ng K.K.S."/>
            <person name="Kobayashi M.J."/>
            <person name="Fawcett J.A."/>
            <person name="Hatakeyama M."/>
            <person name="Paape T."/>
            <person name="Ng C.H."/>
            <person name="Ang C.C."/>
            <person name="Tnah L.H."/>
            <person name="Lee C.T."/>
            <person name="Nishiyama T."/>
            <person name="Sese J."/>
            <person name="O'Brien M.J."/>
            <person name="Copetti D."/>
            <person name="Mohd Noor M.I."/>
            <person name="Ong R.C."/>
            <person name="Putra M."/>
            <person name="Sireger I.Z."/>
            <person name="Indrioko S."/>
            <person name="Kosugi Y."/>
            <person name="Izuno A."/>
            <person name="Isagi Y."/>
            <person name="Lee S.L."/>
            <person name="Shimizu K.K."/>
        </authorList>
    </citation>
    <scope>NUCLEOTIDE SEQUENCE [LARGE SCALE GENOMIC DNA]</scope>
    <source>
        <strain evidence="13">214</strain>
    </source>
</reference>
<comment type="catalytic activity">
    <reaction evidence="10">
        <text>L-threonyl-[protein] + ATP = O-phospho-L-threonyl-[protein] + ADP + H(+)</text>
        <dbReference type="Rhea" id="RHEA:46608"/>
        <dbReference type="Rhea" id="RHEA-COMP:11060"/>
        <dbReference type="Rhea" id="RHEA-COMP:11605"/>
        <dbReference type="ChEBI" id="CHEBI:15378"/>
        <dbReference type="ChEBI" id="CHEBI:30013"/>
        <dbReference type="ChEBI" id="CHEBI:30616"/>
        <dbReference type="ChEBI" id="CHEBI:61977"/>
        <dbReference type="ChEBI" id="CHEBI:456216"/>
        <dbReference type="EC" id="2.7.11.1"/>
    </reaction>
</comment>
<dbReference type="Gene3D" id="3.30.200.20">
    <property type="entry name" value="Phosphorylase Kinase, domain 1"/>
    <property type="match status" value="1"/>
</dbReference>
<dbReference type="GO" id="GO:0005524">
    <property type="term" value="F:ATP binding"/>
    <property type="evidence" value="ECO:0007669"/>
    <property type="project" value="UniProtKB-KW"/>
</dbReference>
<dbReference type="InterPro" id="IPR008271">
    <property type="entry name" value="Ser/Thr_kinase_AS"/>
</dbReference>
<dbReference type="InterPro" id="IPR011009">
    <property type="entry name" value="Kinase-like_dom_sf"/>
</dbReference>
<gene>
    <name evidence="13" type="ORF">SLEP1_g29486</name>
</gene>
<keyword evidence="14" id="KW-1185">Reference proteome</keyword>
<evidence type="ECO:0000256" key="9">
    <source>
        <dbReference type="ARBA" id="ARBA00023180"/>
    </source>
</evidence>
<evidence type="ECO:0000256" key="3">
    <source>
        <dbReference type="ARBA" id="ARBA00022679"/>
    </source>
</evidence>
<organism evidence="13 14">
    <name type="scientific">Rubroshorea leprosula</name>
    <dbReference type="NCBI Taxonomy" id="152421"/>
    <lineage>
        <taxon>Eukaryota</taxon>
        <taxon>Viridiplantae</taxon>
        <taxon>Streptophyta</taxon>
        <taxon>Embryophyta</taxon>
        <taxon>Tracheophyta</taxon>
        <taxon>Spermatophyta</taxon>
        <taxon>Magnoliopsida</taxon>
        <taxon>eudicotyledons</taxon>
        <taxon>Gunneridae</taxon>
        <taxon>Pentapetalae</taxon>
        <taxon>rosids</taxon>
        <taxon>malvids</taxon>
        <taxon>Malvales</taxon>
        <taxon>Dipterocarpaceae</taxon>
        <taxon>Rubroshorea</taxon>
    </lineage>
</organism>
<comment type="catalytic activity">
    <reaction evidence="11">
        <text>L-seryl-[protein] + ATP = O-phospho-L-seryl-[protein] + ADP + H(+)</text>
        <dbReference type="Rhea" id="RHEA:17989"/>
        <dbReference type="Rhea" id="RHEA-COMP:9863"/>
        <dbReference type="Rhea" id="RHEA-COMP:11604"/>
        <dbReference type="ChEBI" id="CHEBI:15378"/>
        <dbReference type="ChEBI" id="CHEBI:29999"/>
        <dbReference type="ChEBI" id="CHEBI:30616"/>
        <dbReference type="ChEBI" id="CHEBI:83421"/>
        <dbReference type="ChEBI" id="CHEBI:456216"/>
        <dbReference type="EC" id="2.7.11.1"/>
    </reaction>
</comment>
<dbReference type="SUPFAM" id="SSF56112">
    <property type="entry name" value="Protein kinase-like (PK-like)"/>
    <property type="match status" value="1"/>
</dbReference>
<feature type="domain" description="Protein kinase" evidence="12">
    <location>
        <begin position="1"/>
        <end position="235"/>
    </location>
</feature>
<keyword evidence="8" id="KW-1015">Disulfide bond</keyword>
<evidence type="ECO:0000256" key="5">
    <source>
        <dbReference type="ARBA" id="ARBA00022741"/>
    </source>
</evidence>
<keyword evidence="5" id="KW-0547">Nucleotide-binding</keyword>
<dbReference type="Pfam" id="PF07714">
    <property type="entry name" value="PK_Tyr_Ser-Thr"/>
    <property type="match status" value="1"/>
</dbReference>
<dbReference type="GO" id="GO:0004674">
    <property type="term" value="F:protein serine/threonine kinase activity"/>
    <property type="evidence" value="ECO:0007669"/>
    <property type="project" value="UniProtKB-KW"/>
</dbReference>